<sequence>MVVDAGADRPGEWVLLSYRMPREPSTPRIAVWRRLKRCGVVQLGDGLVALPADARTREQLEWVAEEVTEAAGTAGVWLARPASAAQERALAQEMSDARAAEYTALTEAAGAALALGPGERLRALRRLRAQWRELTRRDFFPPAERDTAAAALRELADAAQRAGQEVAP</sequence>
<proteinExistence type="predicted"/>
<evidence type="ECO:0000259" key="1">
    <source>
        <dbReference type="Pfam" id="PF20229"/>
    </source>
</evidence>
<reference evidence="3" key="1">
    <citation type="journal article" date="2019" name="Int. J. Syst. Evol. Microbiol.">
        <title>The Global Catalogue of Microorganisms (GCM) 10K type strain sequencing project: providing services to taxonomists for standard genome sequencing and annotation.</title>
        <authorList>
            <consortium name="The Broad Institute Genomics Platform"/>
            <consortium name="The Broad Institute Genome Sequencing Center for Infectious Disease"/>
            <person name="Wu L."/>
            <person name="Ma J."/>
        </authorList>
    </citation>
    <scope>NUCLEOTIDE SEQUENCE [LARGE SCALE GENOMIC DNA]</scope>
    <source>
        <strain evidence="3">JCM 18126</strain>
    </source>
</reference>
<evidence type="ECO:0000313" key="3">
    <source>
        <dbReference type="Proteomes" id="UP001501195"/>
    </source>
</evidence>
<keyword evidence="3" id="KW-1185">Reference proteome</keyword>
<name>A0ABP9HX76_9ACTN</name>
<dbReference type="Pfam" id="PF20229">
    <property type="entry name" value="ChrB_N"/>
    <property type="match status" value="1"/>
</dbReference>
<comment type="caution">
    <text evidence="2">The sequence shown here is derived from an EMBL/GenBank/DDBJ whole genome shotgun (WGS) entry which is preliminary data.</text>
</comment>
<dbReference type="EMBL" id="BAABIL010000297">
    <property type="protein sequence ID" value="GAA4980153.1"/>
    <property type="molecule type" value="Genomic_DNA"/>
</dbReference>
<organism evidence="2 3">
    <name type="scientific">Kineococcus glutinatus</name>
    <dbReference type="NCBI Taxonomy" id="1070872"/>
    <lineage>
        <taxon>Bacteria</taxon>
        <taxon>Bacillati</taxon>
        <taxon>Actinomycetota</taxon>
        <taxon>Actinomycetes</taxon>
        <taxon>Kineosporiales</taxon>
        <taxon>Kineosporiaceae</taxon>
        <taxon>Kineococcus</taxon>
    </lineage>
</organism>
<protein>
    <recommendedName>
        <fullName evidence="1">ChrB N-terminal domain-containing protein</fullName>
    </recommendedName>
</protein>
<dbReference type="Proteomes" id="UP001501195">
    <property type="component" value="Unassembled WGS sequence"/>
</dbReference>
<accession>A0ABP9HX76</accession>
<evidence type="ECO:0000313" key="2">
    <source>
        <dbReference type="EMBL" id="GAA4980153.1"/>
    </source>
</evidence>
<gene>
    <name evidence="2" type="ORF">GCM10023225_20500</name>
</gene>
<dbReference type="InterPro" id="IPR046858">
    <property type="entry name" value="ChrB_N"/>
</dbReference>
<feature type="domain" description="ChrB N-terminal" evidence="1">
    <location>
        <begin position="28"/>
        <end position="107"/>
    </location>
</feature>